<dbReference type="HOGENOM" id="CLU_000288_7_40_1"/>
<dbReference type="eggNOG" id="KOG0194">
    <property type="taxonomic scope" value="Eukaryota"/>
</dbReference>
<keyword evidence="2" id="KW-0547">Nucleotide-binding</keyword>
<reference evidence="7 8" key="1">
    <citation type="journal article" date="2008" name="Nature">
        <title>The Trichoplax genome and the nature of placozoans.</title>
        <authorList>
            <person name="Srivastava M."/>
            <person name="Begovic E."/>
            <person name="Chapman J."/>
            <person name="Putnam N.H."/>
            <person name="Hellsten U."/>
            <person name="Kawashima T."/>
            <person name="Kuo A."/>
            <person name="Mitros T."/>
            <person name="Salamov A."/>
            <person name="Carpenter M.L."/>
            <person name="Signorovitch A.Y."/>
            <person name="Moreno M.A."/>
            <person name="Kamm K."/>
            <person name="Grimwood J."/>
            <person name="Schmutz J."/>
            <person name="Shapiro H."/>
            <person name="Grigoriev I.V."/>
            <person name="Buss L.W."/>
            <person name="Schierwater B."/>
            <person name="Dellaporta S.L."/>
            <person name="Rokhsar D.S."/>
        </authorList>
    </citation>
    <scope>NUCLEOTIDE SEQUENCE [LARGE SCALE GENOMIC DNA]</scope>
    <source>
        <strain evidence="7 8">Grell-BS-1999</strain>
    </source>
</reference>
<dbReference type="OrthoDB" id="28230at2759"/>
<dbReference type="InterPro" id="IPR020635">
    <property type="entry name" value="Tyr_kinase_cat_dom"/>
</dbReference>
<sequence>MEFMDGGDFHSYLRNKSKDHSPVLLLKMLCHAASGMSYLESKKCIHRDLAARNCLMTSDYTLKISDFGMAREGDDEDVYLVTDRTKKMPIKWTAPEAVHYGRFTTQSDVWSYGVLLWEAFSYGHMPYPDMDNRKALKFVEEGNRMSEPKNCPPGVYQIMLDCWYEKPEDRPSFASIFQRIEKLCT</sequence>
<dbReference type="PANTHER" id="PTHR24416:SF600">
    <property type="entry name" value="PDGF- AND VEGF-RECEPTOR RELATED, ISOFORM J"/>
    <property type="match status" value="1"/>
</dbReference>
<dbReference type="STRING" id="10228.B3S7Q3"/>
<dbReference type="AlphaFoldDB" id="B3S7Q3"/>
<organism evidence="7 8">
    <name type="scientific">Trichoplax adhaerens</name>
    <name type="common">Trichoplax reptans</name>
    <dbReference type="NCBI Taxonomy" id="10228"/>
    <lineage>
        <taxon>Eukaryota</taxon>
        <taxon>Metazoa</taxon>
        <taxon>Placozoa</taxon>
        <taxon>Uniplacotomia</taxon>
        <taxon>Trichoplacea</taxon>
        <taxon>Trichoplacidae</taxon>
        <taxon>Trichoplax</taxon>
    </lineage>
</organism>
<name>B3S7Q3_TRIAD</name>
<protein>
    <recommendedName>
        <fullName evidence="6">Protein kinase domain-containing protein</fullName>
    </recommendedName>
</protein>
<dbReference type="InterPro" id="IPR008266">
    <property type="entry name" value="Tyr_kinase_AS"/>
</dbReference>
<dbReference type="Pfam" id="PF07714">
    <property type="entry name" value="PK_Tyr_Ser-Thr"/>
    <property type="match status" value="1"/>
</dbReference>
<dbReference type="GO" id="GO:0005524">
    <property type="term" value="F:ATP binding"/>
    <property type="evidence" value="ECO:0007669"/>
    <property type="project" value="UniProtKB-KW"/>
</dbReference>
<dbReference type="Proteomes" id="UP000009022">
    <property type="component" value="Unassembled WGS sequence"/>
</dbReference>
<proteinExistence type="predicted"/>
<dbReference type="CDD" id="cd00192">
    <property type="entry name" value="PTKc"/>
    <property type="match status" value="1"/>
</dbReference>
<dbReference type="PROSITE" id="PS00109">
    <property type="entry name" value="PROTEIN_KINASE_TYR"/>
    <property type="match status" value="1"/>
</dbReference>
<dbReference type="InterPro" id="IPR050122">
    <property type="entry name" value="RTK"/>
</dbReference>
<evidence type="ECO:0000256" key="2">
    <source>
        <dbReference type="ARBA" id="ARBA00022741"/>
    </source>
</evidence>
<dbReference type="InterPro" id="IPR011009">
    <property type="entry name" value="Kinase-like_dom_sf"/>
</dbReference>
<evidence type="ECO:0000259" key="6">
    <source>
        <dbReference type="PROSITE" id="PS50011"/>
    </source>
</evidence>
<dbReference type="KEGG" id="tad:TRIADDRAFT_50842"/>
<dbReference type="InterPro" id="IPR001245">
    <property type="entry name" value="Ser-Thr/Tyr_kinase_cat_dom"/>
</dbReference>
<dbReference type="GeneID" id="6757415"/>
<dbReference type="CTD" id="6757415"/>
<accession>B3S7Q3</accession>
<evidence type="ECO:0000256" key="5">
    <source>
        <dbReference type="ARBA" id="ARBA00023137"/>
    </source>
</evidence>
<dbReference type="PRINTS" id="PR00109">
    <property type="entry name" value="TYRKINASE"/>
</dbReference>
<dbReference type="OMA" id="CWLENPE"/>
<evidence type="ECO:0000256" key="3">
    <source>
        <dbReference type="ARBA" id="ARBA00022777"/>
    </source>
</evidence>
<evidence type="ECO:0000256" key="4">
    <source>
        <dbReference type="ARBA" id="ARBA00022840"/>
    </source>
</evidence>
<dbReference type="PhylomeDB" id="B3S7Q3"/>
<dbReference type="RefSeq" id="XP_002116300.1">
    <property type="nucleotide sequence ID" value="XM_002116264.1"/>
</dbReference>
<dbReference type="InterPro" id="IPR000719">
    <property type="entry name" value="Prot_kinase_dom"/>
</dbReference>
<dbReference type="Gene3D" id="1.10.510.10">
    <property type="entry name" value="Transferase(Phosphotransferase) domain 1"/>
    <property type="match status" value="1"/>
</dbReference>
<keyword evidence="3" id="KW-0418">Kinase</keyword>
<dbReference type="SMART" id="SM00219">
    <property type="entry name" value="TyrKc"/>
    <property type="match status" value="1"/>
</dbReference>
<keyword evidence="4" id="KW-0067">ATP-binding</keyword>
<dbReference type="PROSITE" id="PS50011">
    <property type="entry name" value="PROTEIN_KINASE_DOM"/>
    <property type="match status" value="1"/>
</dbReference>
<dbReference type="SUPFAM" id="SSF56112">
    <property type="entry name" value="Protein kinase-like (PK-like)"/>
    <property type="match status" value="1"/>
</dbReference>
<keyword evidence="1" id="KW-0808">Transferase</keyword>
<feature type="domain" description="Protein kinase" evidence="6">
    <location>
        <begin position="1"/>
        <end position="183"/>
    </location>
</feature>
<keyword evidence="5" id="KW-0829">Tyrosine-protein kinase</keyword>
<dbReference type="PANTHER" id="PTHR24416">
    <property type="entry name" value="TYROSINE-PROTEIN KINASE RECEPTOR"/>
    <property type="match status" value="1"/>
</dbReference>
<dbReference type="FunFam" id="1.10.510.10:FF:000554">
    <property type="entry name" value="Predicted protein"/>
    <property type="match status" value="1"/>
</dbReference>
<dbReference type="GO" id="GO:0004713">
    <property type="term" value="F:protein tyrosine kinase activity"/>
    <property type="evidence" value="ECO:0007669"/>
    <property type="project" value="UniProtKB-KW"/>
</dbReference>
<dbReference type="InParanoid" id="B3S7Q3"/>
<evidence type="ECO:0000313" key="7">
    <source>
        <dbReference type="EMBL" id="EDV21333.1"/>
    </source>
</evidence>
<evidence type="ECO:0000256" key="1">
    <source>
        <dbReference type="ARBA" id="ARBA00022679"/>
    </source>
</evidence>
<dbReference type="EMBL" id="DS985254">
    <property type="protein sequence ID" value="EDV21333.1"/>
    <property type="molecule type" value="Genomic_DNA"/>
</dbReference>
<evidence type="ECO:0000313" key="8">
    <source>
        <dbReference type="Proteomes" id="UP000009022"/>
    </source>
</evidence>
<keyword evidence="8" id="KW-1185">Reference proteome</keyword>
<gene>
    <name evidence="7" type="ORF">TRIADDRAFT_50842</name>
</gene>